<keyword evidence="7 11" id="KW-0067">ATP-binding</keyword>
<dbReference type="SMART" id="SM00382">
    <property type="entry name" value="AAA"/>
    <property type="match status" value="2"/>
</dbReference>
<feature type="domain" description="ABC transporter" evidence="10">
    <location>
        <begin position="255"/>
        <end position="497"/>
    </location>
</feature>
<feature type="domain" description="ABC transporter" evidence="10">
    <location>
        <begin position="8"/>
        <end position="243"/>
    </location>
</feature>
<comment type="caution">
    <text evidence="11">The sequence shown here is derived from an EMBL/GenBank/DDBJ whole genome shotgun (WGS) entry which is preliminary data.</text>
</comment>
<keyword evidence="2" id="KW-0813">Transport</keyword>
<dbReference type="EMBL" id="DSBT01000388">
    <property type="protein sequence ID" value="HDP78974.1"/>
    <property type="molecule type" value="Genomic_DNA"/>
</dbReference>
<dbReference type="AlphaFoldDB" id="A0A7C1CVJ1"/>
<dbReference type="SUPFAM" id="SSF52540">
    <property type="entry name" value="P-loop containing nucleoside triphosphate hydrolases"/>
    <property type="match status" value="2"/>
</dbReference>
<evidence type="ECO:0000313" key="11">
    <source>
        <dbReference type="EMBL" id="HDP78974.1"/>
    </source>
</evidence>
<keyword evidence="5" id="KW-0677">Repeat</keyword>
<keyword evidence="6" id="KW-0547">Nucleotide-binding</keyword>
<keyword evidence="8" id="KW-1278">Translocase</keyword>
<organism evidence="11">
    <name type="scientific">Mesotoga infera</name>
    <dbReference type="NCBI Taxonomy" id="1236046"/>
    <lineage>
        <taxon>Bacteria</taxon>
        <taxon>Thermotogati</taxon>
        <taxon>Thermotogota</taxon>
        <taxon>Thermotogae</taxon>
        <taxon>Kosmotogales</taxon>
        <taxon>Kosmotogaceae</taxon>
        <taxon>Mesotoga</taxon>
    </lineage>
</organism>
<name>A0A7C1CVJ1_9BACT</name>
<evidence type="ECO:0000256" key="1">
    <source>
        <dbReference type="ARBA" id="ARBA00004202"/>
    </source>
</evidence>
<dbReference type="CDD" id="cd03215">
    <property type="entry name" value="ABC_Carb_Monos_II"/>
    <property type="match status" value="1"/>
</dbReference>
<dbReference type="GO" id="GO:0016887">
    <property type="term" value="F:ATP hydrolysis activity"/>
    <property type="evidence" value="ECO:0007669"/>
    <property type="project" value="InterPro"/>
</dbReference>
<evidence type="ECO:0000256" key="8">
    <source>
        <dbReference type="ARBA" id="ARBA00022967"/>
    </source>
</evidence>
<dbReference type="PANTHER" id="PTHR43790">
    <property type="entry name" value="CARBOHYDRATE TRANSPORT ATP-BINDING PROTEIN MG119-RELATED"/>
    <property type="match status" value="1"/>
</dbReference>
<evidence type="ECO:0000256" key="7">
    <source>
        <dbReference type="ARBA" id="ARBA00022840"/>
    </source>
</evidence>
<reference evidence="11" key="1">
    <citation type="journal article" date="2020" name="mSystems">
        <title>Genome- and Community-Level Interaction Insights into Carbon Utilization and Element Cycling Functions of Hydrothermarchaeota in Hydrothermal Sediment.</title>
        <authorList>
            <person name="Zhou Z."/>
            <person name="Liu Y."/>
            <person name="Xu W."/>
            <person name="Pan J."/>
            <person name="Luo Z.H."/>
            <person name="Li M."/>
        </authorList>
    </citation>
    <scope>NUCLEOTIDE SEQUENCE [LARGE SCALE GENOMIC DNA]</scope>
    <source>
        <strain evidence="11">SpSt-1179</strain>
    </source>
</reference>
<dbReference type="GO" id="GO:0005524">
    <property type="term" value="F:ATP binding"/>
    <property type="evidence" value="ECO:0007669"/>
    <property type="project" value="UniProtKB-KW"/>
</dbReference>
<dbReference type="InterPro" id="IPR050107">
    <property type="entry name" value="ABC_carbohydrate_import_ATPase"/>
</dbReference>
<dbReference type="InterPro" id="IPR003593">
    <property type="entry name" value="AAA+_ATPase"/>
</dbReference>
<evidence type="ECO:0000256" key="6">
    <source>
        <dbReference type="ARBA" id="ARBA00022741"/>
    </source>
</evidence>
<gene>
    <name evidence="11" type="ORF">ENN47_12530</name>
</gene>
<proteinExistence type="predicted"/>
<dbReference type="Proteomes" id="UP000886198">
    <property type="component" value="Unassembled WGS sequence"/>
</dbReference>
<dbReference type="CDD" id="cd03216">
    <property type="entry name" value="ABC_Carb_Monos_I"/>
    <property type="match status" value="1"/>
</dbReference>
<evidence type="ECO:0000256" key="4">
    <source>
        <dbReference type="ARBA" id="ARBA00022597"/>
    </source>
</evidence>
<dbReference type="PROSITE" id="PS50893">
    <property type="entry name" value="ABC_TRANSPORTER_2"/>
    <property type="match status" value="2"/>
</dbReference>
<dbReference type="Gene3D" id="3.40.50.300">
    <property type="entry name" value="P-loop containing nucleotide triphosphate hydrolases"/>
    <property type="match status" value="2"/>
</dbReference>
<accession>A0A7C1CVJ1</accession>
<keyword evidence="4" id="KW-0762">Sugar transport</keyword>
<dbReference type="PANTHER" id="PTHR43790:SF3">
    <property type="entry name" value="D-ALLOSE IMPORT ATP-BINDING PROTEIN ALSA-RELATED"/>
    <property type="match status" value="1"/>
</dbReference>
<dbReference type="InterPro" id="IPR017871">
    <property type="entry name" value="ABC_transporter-like_CS"/>
</dbReference>
<evidence type="ECO:0000256" key="3">
    <source>
        <dbReference type="ARBA" id="ARBA00022475"/>
    </source>
</evidence>
<evidence type="ECO:0000259" key="10">
    <source>
        <dbReference type="PROSITE" id="PS50893"/>
    </source>
</evidence>
<evidence type="ECO:0000256" key="9">
    <source>
        <dbReference type="ARBA" id="ARBA00023136"/>
    </source>
</evidence>
<protein>
    <submittedName>
        <fullName evidence="11">Sugar ABC transporter ATP-binding protein</fullName>
    </submittedName>
</protein>
<dbReference type="FunFam" id="3.40.50.300:FF:000127">
    <property type="entry name" value="Ribose import ATP-binding protein RbsA"/>
    <property type="match status" value="1"/>
</dbReference>
<dbReference type="InterPro" id="IPR027417">
    <property type="entry name" value="P-loop_NTPase"/>
</dbReference>
<dbReference type="GO" id="GO:0005886">
    <property type="term" value="C:plasma membrane"/>
    <property type="evidence" value="ECO:0007669"/>
    <property type="project" value="UniProtKB-SubCell"/>
</dbReference>
<dbReference type="InterPro" id="IPR003439">
    <property type="entry name" value="ABC_transporter-like_ATP-bd"/>
</dbReference>
<evidence type="ECO:0000256" key="2">
    <source>
        <dbReference type="ARBA" id="ARBA00022448"/>
    </source>
</evidence>
<dbReference type="PROSITE" id="PS00211">
    <property type="entry name" value="ABC_TRANSPORTER_1"/>
    <property type="match status" value="1"/>
</dbReference>
<sequence>MAEEKIVIDLEGINKSFPAVKALDDVSLSVKSGEVRGLVGENGAGKSTLIKIITGAYTKDSGKMIFEGSEITRNSPLISKALGIYAVYQDVMVTPDLSVAENFFLGQQPKIGPFINWRKMYKESKDFLDEIGLDINVHRNIKELSIAESEMITIAKALWQRPKLVIFDEPTAVLTRNETQILFRIIKELKKKGAAIIYISHNLDEVFDICDTVTVLKDGATVGTYLTEELENVDKLIPLMVGRSIEEMYHKKDTEPKKELLRVENLSGDRFENVSFNVKAGEVVGLFGLVGAGRTEIARALFGVDNLKDGRIFVEGSRVSIKNPKDALVNGIGYLPEDRRKQGIFLQQDIDFNINIINFDKAMAGPLINYRKAHIQARDYVDKLSIKIGSIFQKVSELSGGNQQKVIIARWLCKNTDVLIFDEPTVGIDVGTKSEIYKLFGEILASGKGIVLISSYLPELMGMSDRIYVISNGKMAAEVQKKDFSEEHLLTLAMKNLVSKEKIKEAV</sequence>
<dbReference type="Pfam" id="PF00005">
    <property type="entry name" value="ABC_tran"/>
    <property type="match status" value="2"/>
</dbReference>
<comment type="subcellular location">
    <subcellularLocation>
        <location evidence="1">Cell membrane</location>
        <topology evidence="1">Peripheral membrane protein</topology>
    </subcellularLocation>
</comment>
<keyword evidence="3" id="KW-1003">Cell membrane</keyword>
<keyword evidence="9" id="KW-0472">Membrane</keyword>
<evidence type="ECO:0000256" key="5">
    <source>
        <dbReference type="ARBA" id="ARBA00022737"/>
    </source>
</evidence>